<name>A0A1H7TAK7_STRJI</name>
<accession>A0A1H7TAK7</accession>
<evidence type="ECO:0000313" key="2">
    <source>
        <dbReference type="EMBL" id="SEL81763.1"/>
    </source>
</evidence>
<organism evidence="2 3">
    <name type="scientific">Streptacidiphilus jiangxiensis</name>
    <dbReference type="NCBI Taxonomy" id="235985"/>
    <lineage>
        <taxon>Bacteria</taxon>
        <taxon>Bacillati</taxon>
        <taxon>Actinomycetota</taxon>
        <taxon>Actinomycetes</taxon>
        <taxon>Kitasatosporales</taxon>
        <taxon>Streptomycetaceae</taxon>
        <taxon>Streptacidiphilus</taxon>
    </lineage>
</organism>
<dbReference type="InterPro" id="IPR051783">
    <property type="entry name" value="NAD(P)-dependent_oxidoreduct"/>
</dbReference>
<dbReference type="OrthoDB" id="9787292at2"/>
<proteinExistence type="predicted"/>
<dbReference type="Proteomes" id="UP000183015">
    <property type="component" value="Unassembled WGS sequence"/>
</dbReference>
<dbReference type="GO" id="GO:0005737">
    <property type="term" value="C:cytoplasm"/>
    <property type="evidence" value="ECO:0007669"/>
    <property type="project" value="TreeGrafter"/>
</dbReference>
<gene>
    <name evidence="2" type="ORF">SAMN05414137_113165</name>
</gene>
<dbReference type="eggNOG" id="COG0451">
    <property type="taxonomic scope" value="Bacteria"/>
</dbReference>
<reference evidence="3" key="1">
    <citation type="submission" date="2016-10" db="EMBL/GenBank/DDBJ databases">
        <authorList>
            <person name="Varghese N."/>
        </authorList>
    </citation>
    <scope>NUCLEOTIDE SEQUENCE [LARGE SCALE GENOMIC DNA]</scope>
    <source>
        <strain evidence="3">DSM 45096 / BCRC 16803 / CGMCC 4.1857 / CIP 109030 / JCM 12277 / KCTC 19219 / NBRC 100920 / 33214</strain>
    </source>
</reference>
<dbReference type="Gene3D" id="3.40.50.720">
    <property type="entry name" value="NAD(P)-binding Rossmann-like Domain"/>
    <property type="match status" value="1"/>
</dbReference>
<dbReference type="GO" id="GO:0004029">
    <property type="term" value="F:aldehyde dehydrogenase (NAD+) activity"/>
    <property type="evidence" value="ECO:0007669"/>
    <property type="project" value="TreeGrafter"/>
</dbReference>
<dbReference type="SUPFAM" id="SSF51735">
    <property type="entry name" value="NAD(P)-binding Rossmann-fold domains"/>
    <property type="match status" value="1"/>
</dbReference>
<dbReference type="STRING" id="235985.SAMN05414137_113165"/>
<dbReference type="AlphaFoldDB" id="A0A1H7TAK7"/>
<dbReference type="PANTHER" id="PTHR48079">
    <property type="entry name" value="PROTEIN YEEZ"/>
    <property type="match status" value="1"/>
</dbReference>
<evidence type="ECO:0000259" key="1">
    <source>
        <dbReference type="Pfam" id="PF01370"/>
    </source>
</evidence>
<keyword evidence="3" id="KW-1185">Reference proteome</keyword>
<dbReference type="PANTHER" id="PTHR48079:SF6">
    <property type="entry name" value="NAD(P)-BINDING DOMAIN-CONTAINING PROTEIN-RELATED"/>
    <property type="match status" value="1"/>
</dbReference>
<feature type="domain" description="NAD-dependent epimerase/dehydratase" evidence="1">
    <location>
        <begin position="3"/>
        <end position="203"/>
    </location>
</feature>
<dbReference type="InterPro" id="IPR001509">
    <property type="entry name" value="Epimerase_deHydtase"/>
</dbReference>
<dbReference type="CDD" id="cd05262">
    <property type="entry name" value="SDR_a7"/>
    <property type="match status" value="1"/>
</dbReference>
<dbReference type="RefSeq" id="WP_042444267.1">
    <property type="nucleotide sequence ID" value="NZ_BBPN01000006.1"/>
</dbReference>
<dbReference type="Pfam" id="PF01370">
    <property type="entry name" value="Epimerase"/>
    <property type="match status" value="1"/>
</dbReference>
<evidence type="ECO:0000313" key="3">
    <source>
        <dbReference type="Proteomes" id="UP000183015"/>
    </source>
</evidence>
<dbReference type="EMBL" id="FOAZ01000013">
    <property type="protein sequence ID" value="SEL81763.1"/>
    <property type="molecule type" value="Genomic_DNA"/>
</dbReference>
<protein>
    <submittedName>
        <fullName evidence="2">Nucleoside-diphosphate-sugar epimerase</fullName>
    </submittedName>
</protein>
<sequence length="289" mass="29627">MRVFVTGATGFIGSAVTAGLVDAGHQVLGLARSDSSAAALDAAGTEIVRGTIEDLDVLRTAASASDGVVHLAFHHDLGQHEEAARAELAAVETVGDALAGTGRPLVIASGGPVGTEQDTLPASGSPRVAAAQAALGLAARGVRSSVVRLAPTVHDEETCGMVQQLIGAARRTGFSGYLGNGANCWPSVHRLDAARLFRLALEQAPAGSVLHGVGEEGVPLLAIAEAVGRHLDVPTKAVAPEDAVAHFGFLARILGNDMTASNTFTRELLGWQPVHRGLLEDLDQGCYFA</sequence>
<dbReference type="InterPro" id="IPR036291">
    <property type="entry name" value="NAD(P)-bd_dom_sf"/>
</dbReference>